<protein>
    <recommendedName>
        <fullName evidence="4">DUF4386 family protein</fullName>
    </recommendedName>
</protein>
<evidence type="ECO:0000313" key="2">
    <source>
        <dbReference type="EMBL" id="TQM57959.1"/>
    </source>
</evidence>
<dbReference type="AlphaFoldDB" id="A0A543HI15"/>
<keyword evidence="1" id="KW-1133">Transmembrane helix</keyword>
<feature type="transmembrane region" description="Helical" evidence="1">
    <location>
        <begin position="59"/>
        <end position="81"/>
    </location>
</feature>
<name>A0A543HI15_9MICO</name>
<comment type="caution">
    <text evidence="2">The sequence shown here is derived from an EMBL/GenBank/DDBJ whole genome shotgun (WGS) entry which is preliminary data.</text>
</comment>
<gene>
    <name evidence="2" type="ORF">FBY41_3311</name>
</gene>
<keyword evidence="3" id="KW-1185">Reference proteome</keyword>
<feature type="transmembrane region" description="Helical" evidence="1">
    <location>
        <begin position="174"/>
        <end position="190"/>
    </location>
</feature>
<reference evidence="2 3" key="1">
    <citation type="submission" date="2019-06" db="EMBL/GenBank/DDBJ databases">
        <title>Genome sequencing of plant associated microbes to promote plant fitness in Sorghum bicolor and Oryza sativa.</title>
        <authorList>
            <person name="Coleman-Derr D."/>
        </authorList>
    </citation>
    <scope>NUCLEOTIDE SEQUENCE [LARGE SCALE GENOMIC DNA]</scope>
    <source>
        <strain evidence="2 3">KV-663</strain>
    </source>
</reference>
<dbReference type="RefSeq" id="WP_141845359.1">
    <property type="nucleotide sequence ID" value="NZ_VFPM01000003.1"/>
</dbReference>
<keyword evidence="1" id="KW-0472">Membrane</keyword>
<dbReference type="Proteomes" id="UP000316747">
    <property type="component" value="Unassembled WGS sequence"/>
</dbReference>
<feature type="transmembrane region" description="Helical" evidence="1">
    <location>
        <begin position="20"/>
        <end position="39"/>
    </location>
</feature>
<proteinExistence type="predicted"/>
<dbReference type="OrthoDB" id="3381134at2"/>
<feature type="transmembrane region" description="Helical" evidence="1">
    <location>
        <begin position="196"/>
        <end position="213"/>
    </location>
</feature>
<evidence type="ECO:0000256" key="1">
    <source>
        <dbReference type="SAM" id="Phobius"/>
    </source>
</evidence>
<organism evidence="2 3">
    <name type="scientific">Humibacillus xanthopallidus</name>
    <dbReference type="NCBI Taxonomy" id="412689"/>
    <lineage>
        <taxon>Bacteria</taxon>
        <taxon>Bacillati</taxon>
        <taxon>Actinomycetota</taxon>
        <taxon>Actinomycetes</taxon>
        <taxon>Micrococcales</taxon>
        <taxon>Intrasporangiaceae</taxon>
        <taxon>Humibacillus</taxon>
    </lineage>
</organism>
<sequence>MTTTPSAQDRSLRRLSTPRAAGLAGVAFALLFATSLALLRSVTPEDPFAGTPWTDDAGGRIRVALSLMPFAGIAFLWFIGVIRDQLGELEDRFFASVFLGSGLLFLAMIFVSLAVAGALLAGIGAGGGLYSGDTVSFGRAVMLQIGNVYALRMAGVFMISLGTIWMRTGLMPRWLAAVTFVLAALLLFVINLSLWTGLVFPGWVLVVSLLILARQRRA</sequence>
<feature type="transmembrane region" description="Helical" evidence="1">
    <location>
        <begin position="93"/>
        <end position="121"/>
    </location>
</feature>
<keyword evidence="1" id="KW-0812">Transmembrane</keyword>
<accession>A0A543HI15</accession>
<evidence type="ECO:0008006" key="4">
    <source>
        <dbReference type="Google" id="ProtNLM"/>
    </source>
</evidence>
<feature type="transmembrane region" description="Helical" evidence="1">
    <location>
        <begin position="141"/>
        <end position="162"/>
    </location>
</feature>
<evidence type="ECO:0000313" key="3">
    <source>
        <dbReference type="Proteomes" id="UP000316747"/>
    </source>
</evidence>
<dbReference type="EMBL" id="VFPM01000003">
    <property type="protein sequence ID" value="TQM57959.1"/>
    <property type="molecule type" value="Genomic_DNA"/>
</dbReference>